<gene>
    <name evidence="9" type="ORF">PF001_g6431</name>
    <name evidence="8" type="ORF">PF002_g11057</name>
    <name evidence="7" type="ORF">PF005_g9893</name>
    <name evidence="6" type="ORF">PF006_g6242</name>
    <name evidence="4" type="ORF">PF007_g7385</name>
    <name evidence="2" type="ORF">PF009_g10978</name>
    <name evidence="5" type="ORF">PF010_g6172</name>
    <name evidence="3" type="ORF">PF011_g17793</name>
</gene>
<evidence type="ECO:0000313" key="8">
    <source>
        <dbReference type="EMBL" id="KAE9237041.1"/>
    </source>
</evidence>
<reference evidence="10 11" key="1">
    <citation type="submission" date="2018-08" db="EMBL/GenBank/DDBJ databases">
        <title>Genomic investigation of the strawberry pathogen Phytophthora fragariae indicates pathogenicity is determined by transcriptional variation in three key races.</title>
        <authorList>
            <person name="Adams T.M."/>
            <person name="Armitage A.D."/>
            <person name="Sobczyk M.K."/>
            <person name="Bates H.J."/>
            <person name="Dunwell J.M."/>
            <person name="Nellist C.F."/>
            <person name="Harrison R.J."/>
        </authorList>
    </citation>
    <scope>NUCLEOTIDE SEQUENCE [LARGE SCALE GENOMIC DNA]</scope>
    <source>
        <strain evidence="9 12">A4</strain>
        <strain evidence="8 13">BC-1</strain>
        <strain evidence="7 11">NOV-27</strain>
        <strain evidence="6 14">NOV-5</strain>
        <strain evidence="4 15">NOV-71</strain>
        <strain evidence="2 10">NOV-9</strain>
        <strain evidence="5 17">ONT-3</strain>
        <strain evidence="3 16">SCRP245</strain>
    </source>
</reference>
<dbReference type="EMBL" id="QXGE01000257">
    <property type="protein sequence ID" value="KAE9318293.1"/>
    <property type="molecule type" value="Genomic_DNA"/>
</dbReference>
<dbReference type="EMBL" id="QXGA01000248">
    <property type="protein sequence ID" value="KAE9149241.1"/>
    <property type="molecule type" value="Genomic_DNA"/>
</dbReference>
<keyword evidence="11" id="KW-1185">Reference proteome</keyword>
<evidence type="ECO:0000313" key="4">
    <source>
        <dbReference type="EMBL" id="KAE9122593.1"/>
    </source>
</evidence>
<evidence type="ECO:0000313" key="2">
    <source>
        <dbReference type="EMBL" id="KAE8939176.1"/>
    </source>
</evidence>
<evidence type="ECO:0000256" key="1">
    <source>
        <dbReference type="SAM" id="SignalP"/>
    </source>
</evidence>
<dbReference type="EMBL" id="QXFZ01000293">
    <property type="protein sequence ID" value="KAE9122593.1"/>
    <property type="molecule type" value="Genomic_DNA"/>
</dbReference>
<dbReference type="Proteomes" id="UP000440732">
    <property type="component" value="Unassembled WGS sequence"/>
</dbReference>
<dbReference type="Proteomes" id="UP000429523">
    <property type="component" value="Unassembled WGS sequence"/>
</dbReference>
<organism evidence="2 10">
    <name type="scientific">Phytophthora fragariae</name>
    <dbReference type="NCBI Taxonomy" id="53985"/>
    <lineage>
        <taxon>Eukaryota</taxon>
        <taxon>Sar</taxon>
        <taxon>Stramenopiles</taxon>
        <taxon>Oomycota</taxon>
        <taxon>Peronosporomycetes</taxon>
        <taxon>Peronosporales</taxon>
        <taxon>Peronosporaceae</taxon>
        <taxon>Phytophthora</taxon>
    </lineage>
</organism>
<evidence type="ECO:0000313" key="9">
    <source>
        <dbReference type="EMBL" id="KAE9318293.1"/>
    </source>
</evidence>
<dbReference type="EMBL" id="QXFX01000243">
    <property type="protein sequence ID" value="KAE9124004.1"/>
    <property type="molecule type" value="Genomic_DNA"/>
</dbReference>
<evidence type="ECO:0000313" key="5">
    <source>
        <dbReference type="EMBL" id="KAE9124004.1"/>
    </source>
</evidence>
<sequence length="55" mass="6072">MIFYLWCGNRFFFSGLGMASAGQIENCALSYSTPPSPPVGYGWRITATSRNICKC</sequence>
<dbReference type="EMBL" id="QXGF01000508">
    <property type="protein sequence ID" value="KAE8939176.1"/>
    <property type="molecule type" value="Genomic_DNA"/>
</dbReference>
<proteinExistence type="predicted"/>
<evidence type="ECO:0000313" key="12">
    <source>
        <dbReference type="Proteomes" id="UP000437068"/>
    </source>
</evidence>
<evidence type="ECO:0000313" key="11">
    <source>
        <dbReference type="Proteomes" id="UP000433483"/>
    </source>
</evidence>
<comment type="caution">
    <text evidence="2">The sequence shown here is derived from an EMBL/GenBank/DDBJ whole genome shotgun (WGS) entry which is preliminary data.</text>
</comment>
<evidence type="ECO:0000313" key="14">
    <source>
        <dbReference type="Proteomes" id="UP000440732"/>
    </source>
</evidence>
<evidence type="ECO:0000313" key="16">
    <source>
        <dbReference type="Proteomes" id="UP000460718"/>
    </source>
</evidence>
<dbReference type="EMBL" id="QXGB01000455">
    <property type="protein sequence ID" value="KAE9214250.1"/>
    <property type="molecule type" value="Genomic_DNA"/>
</dbReference>
<protein>
    <submittedName>
        <fullName evidence="2">Uncharacterized protein</fullName>
    </submittedName>
</protein>
<dbReference type="Proteomes" id="UP000441208">
    <property type="component" value="Unassembled WGS sequence"/>
</dbReference>
<dbReference type="EMBL" id="QXFW01001373">
    <property type="protein sequence ID" value="KAE8991814.1"/>
    <property type="molecule type" value="Genomic_DNA"/>
</dbReference>
<evidence type="ECO:0000313" key="3">
    <source>
        <dbReference type="EMBL" id="KAE8991814.1"/>
    </source>
</evidence>
<evidence type="ECO:0000313" key="13">
    <source>
        <dbReference type="Proteomes" id="UP000440367"/>
    </source>
</evidence>
<dbReference type="OrthoDB" id="10305499at2759"/>
<dbReference type="Proteomes" id="UP000488956">
    <property type="component" value="Unassembled WGS sequence"/>
</dbReference>
<dbReference type="Proteomes" id="UP000437068">
    <property type="component" value="Unassembled WGS sequence"/>
</dbReference>
<feature type="signal peptide" evidence="1">
    <location>
        <begin position="1"/>
        <end position="21"/>
    </location>
</feature>
<evidence type="ECO:0000313" key="10">
    <source>
        <dbReference type="Proteomes" id="UP000429523"/>
    </source>
</evidence>
<accession>A0A6A3F3H0</accession>
<evidence type="ECO:0000313" key="7">
    <source>
        <dbReference type="EMBL" id="KAE9214250.1"/>
    </source>
</evidence>
<dbReference type="EMBL" id="QXGD01000497">
    <property type="protein sequence ID" value="KAE9237041.1"/>
    <property type="molecule type" value="Genomic_DNA"/>
</dbReference>
<evidence type="ECO:0000313" key="15">
    <source>
        <dbReference type="Proteomes" id="UP000441208"/>
    </source>
</evidence>
<dbReference type="Proteomes" id="UP000433483">
    <property type="component" value="Unassembled WGS sequence"/>
</dbReference>
<evidence type="ECO:0000313" key="17">
    <source>
        <dbReference type="Proteomes" id="UP000488956"/>
    </source>
</evidence>
<dbReference type="Proteomes" id="UP000460718">
    <property type="component" value="Unassembled WGS sequence"/>
</dbReference>
<dbReference type="Proteomes" id="UP000440367">
    <property type="component" value="Unassembled WGS sequence"/>
</dbReference>
<dbReference type="AlphaFoldDB" id="A0A6A3F3H0"/>
<feature type="chain" id="PRO_5036163826" evidence="1">
    <location>
        <begin position="22"/>
        <end position="55"/>
    </location>
</feature>
<name>A0A6A3F3H0_9STRA</name>
<keyword evidence="1" id="KW-0732">Signal</keyword>
<evidence type="ECO:0000313" key="6">
    <source>
        <dbReference type="EMBL" id="KAE9149241.1"/>
    </source>
</evidence>